<dbReference type="InterPro" id="IPR002347">
    <property type="entry name" value="SDR_fam"/>
</dbReference>
<dbReference type="PANTHER" id="PTHR43639:SF1">
    <property type="entry name" value="SHORT-CHAIN DEHYDROGENASE_REDUCTASE FAMILY PROTEIN"/>
    <property type="match status" value="1"/>
</dbReference>
<dbReference type="InterPro" id="IPR020904">
    <property type="entry name" value="Sc_DH/Rdtase_CS"/>
</dbReference>
<dbReference type="EMBL" id="CAFBMK010000113">
    <property type="protein sequence ID" value="CAB4922397.1"/>
    <property type="molecule type" value="Genomic_DNA"/>
</dbReference>
<dbReference type="Gene3D" id="3.40.50.720">
    <property type="entry name" value="NAD(P)-binding Rossmann-like Domain"/>
    <property type="match status" value="1"/>
</dbReference>
<dbReference type="Pfam" id="PF13561">
    <property type="entry name" value="adh_short_C2"/>
    <property type="match status" value="1"/>
</dbReference>
<reference evidence="3" key="1">
    <citation type="submission" date="2020-05" db="EMBL/GenBank/DDBJ databases">
        <authorList>
            <person name="Chiriac C."/>
            <person name="Salcher M."/>
            <person name="Ghai R."/>
            <person name="Kavagutti S V."/>
        </authorList>
    </citation>
    <scope>NUCLEOTIDE SEQUENCE</scope>
</reference>
<dbReference type="CDD" id="cd05233">
    <property type="entry name" value="SDR_c"/>
    <property type="match status" value="1"/>
</dbReference>
<dbReference type="AlphaFoldDB" id="A0A6J7HMH1"/>
<dbReference type="GO" id="GO:0016491">
    <property type="term" value="F:oxidoreductase activity"/>
    <property type="evidence" value="ECO:0007669"/>
    <property type="project" value="UniProtKB-KW"/>
</dbReference>
<evidence type="ECO:0000256" key="2">
    <source>
        <dbReference type="ARBA" id="ARBA00023002"/>
    </source>
</evidence>
<name>A0A6J7HMH1_9ZZZZ</name>
<dbReference type="SUPFAM" id="SSF51735">
    <property type="entry name" value="NAD(P)-binding Rossmann-fold domains"/>
    <property type="match status" value="1"/>
</dbReference>
<gene>
    <name evidence="3" type="ORF">UFOPK3564_01913</name>
</gene>
<protein>
    <submittedName>
        <fullName evidence="3">Unannotated protein</fullName>
    </submittedName>
</protein>
<proteinExistence type="inferred from homology"/>
<comment type="similarity">
    <text evidence="1">Belongs to the short-chain dehydrogenases/reductases (SDR) family.</text>
</comment>
<dbReference type="PRINTS" id="PR00081">
    <property type="entry name" value="GDHRDH"/>
</dbReference>
<organism evidence="3">
    <name type="scientific">freshwater metagenome</name>
    <dbReference type="NCBI Taxonomy" id="449393"/>
    <lineage>
        <taxon>unclassified sequences</taxon>
        <taxon>metagenomes</taxon>
        <taxon>ecological metagenomes</taxon>
    </lineage>
</organism>
<accession>A0A6J7HMH1</accession>
<dbReference type="PANTHER" id="PTHR43639">
    <property type="entry name" value="OXIDOREDUCTASE, SHORT-CHAIN DEHYDROGENASE/REDUCTASE FAMILY (AFU_ORTHOLOGUE AFUA_5G02870)"/>
    <property type="match status" value="1"/>
</dbReference>
<keyword evidence="2" id="KW-0560">Oxidoreductase</keyword>
<evidence type="ECO:0000313" key="3">
    <source>
        <dbReference type="EMBL" id="CAB4922397.1"/>
    </source>
</evidence>
<sequence>MSVLHPGALRGRTVLVTGASRGIGAATALALGAAGAHVAAHWRTSESDAATALAAVPADRLELLHADLEQPGAARGLWRSAVAWRDRVDVLVVNAAALPETPMDGDDAAWDAGWEQAMRVNVLEPAALIREAVGHFLQHGGGTIVVLSSWAAQQGSRLPELTAYAASKAAIRSLAQTVARTHARDGIRVHVVAPGVVRTEMAAASDAGRGGADAVDAGLAMGRRVEPSEVADLIAFLATDAAPSLTGGTIDLNGASYVR</sequence>
<dbReference type="InterPro" id="IPR036291">
    <property type="entry name" value="NAD(P)-bd_dom_sf"/>
</dbReference>
<dbReference type="PRINTS" id="PR00080">
    <property type="entry name" value="SDRFAMILY"/>
</dbReference>
<evidence type="ECO:0000256" key="1">
    <source>
        <dbReference type="ARBA" id="ARBA00006484"/>
    </source>
</evidence>
<dbReference type="PROSITE" id="PS00061">
    <property type="entry name" value="ADH_SHORT"/>
    <property type="match status" value="1"/>
</dbReference>